<dbReference type="PANTHER" id="PTHR48079">
    <property type="entry name" value="PROTEIN YEEZ"/>
    <property type="match status" value="1"/>
</dbReference>
<evidence type="ECO:0000313" key="2">
    <source>
        <dbReference type="EMBL" id="MDI9865475.1"/>
    </source>
</evidence>
<dbReference type="InterPro" id="IPR006115">
    <property type="entry name" value="6PGDH_NADP-bd"/>
</dbReference>
<dbReference type="Pfam" id="PF03446">
    <property type="entry name" value="NAD_binding_2"/>
    <property type="match status" value="1"/>
</dbReference>
<feature type="domain" description="6-phosphogluconate dehydrogenase NADP-binding" evidence="1">
    <location>
        <begin position="2"/>
        <end position="101"/>
    </location>
</feature>
<sequence>MKIAILGCGWLGFPLGQNLVKKGYEVKGTVTSEAKTTRLAEVGIQPVVLQLNPEADEVVLSDFLQADLLVIAIPPRAGKYGDSFHVEQMKGILPTLQKSSIQKVVYISSTSVYPDLGQVATEDSEVISTHSLIQVENLLKNALGDNVTILRCGGLMGAERIPAKYFAGKTINTGAIPVNYVHQEDAVGVVTTILEKGIFGETFNVVSPEHPVRKEVYLKNCAELGFTEPIFIEPETTIPYKVIDATKLLNKTGYEFRYANPVDYKYQDVVC</sequence>
<proteinExistence type="predicted"/>
<evidence type="ECO:0000313" key="3">
    <source>
        <dbReference type="Proteomes" id="UP001236569"/>
    </source>
</evidence>
<dbReference type="Proteomes" id="UP001236569">
    <property type="component" value="Unassembled WGS sequence"/>
</dbReference>
<keyword evidence="3" id="KW-1185">Reference proteome</keyword>
<dbReference type="RefSeq" id="WP_283370458.1">
    <property type="nucleotide sequence ID" value="NZ_JASHID010000009.1"/>
</dbReference>
<protein>
    <submittedName>
        <fullName evidence="2">NAD(P)-binding domain-containing protein</fullName>
    </submittedName>
</protein>
<dbReference type="InterPro" id="IPR036291">
    <property type="entry name" value="NAD(P)-bd_dom_sf"/>
</dbReference>
<name>A0ABT6YPF3_9BACT</name>
<evidence type="ECO:0000259" key="1">
    <source>
        <dbReference type="Pfam" id="PF03446"/>
    </source>
</evidence>
<gene>
    <name evidence="2" type="ORF">QM480_14125</name>
</gene>
<accession>A0ABT6YPF3</accession>
<dbReference type="Gene3D" id="3.40.50.720">
    <property type="entry name" value="NAD(P)-binding Rossmann-like Domain"/>
    <property type="match status" value="1"/>
</dbReference>
<dbReference type="EMBL" id="JASHID010000009">
    <property type="protein sequence ID" value="MDI9865475.1"/>
    <property type="molecule type" value="Genomic_DNA"/>
</dbReference>
<dbReference type="PANTHER" id="PTHR48079:SF6">
    <property type="entry name" value="NAD(P)-BINDING DOMAIN-CONTAINING PROTEIN-RELATED"/>
    <property type="match status" value="1"/>
</dbReference>
<dbReference type="InterPro" id="IPR051783">
    <property type="entry name" value="NAD(P)-dependent_oxidoreduct"/>
</dbReference>
<dbReference type="SUPFAM" id="SSF51735">
    <property type="entry name" value="NAD(P)-binding Rossmann-fold domains"/>
    <property type="match status" value="1"/>
</dbReference>
<reference evidence="2 3" key="1">
    <citation type="submission" date="2023-05" db="EMBL/GenBank/DDBJ databases">
        <title>Novel species of genus Flectobacillus isolated from stream in China.</title>
        <authorList>
            <person name="Lu H."/>
        </authorList>
    </citation>
    <scope>NUCLEOTIDE SEQUENCE [LARGE SCALE GENOMIC DNA]</scope>
    <source>
        <strain evidence="2 3">DC10W</strain>
    </source>
</reference>
<organism evidence="2 3">
    <name type="scientific">Flectobacillus longus</name>
    <dbReference type="NCBI Taxonomy" id="2984207"/>
    <lineage>
        <taxon>Bacteria</taxon>
        <taxon>Pseudomonadati</taxon>
        <taxon>Bacteroidota</taxon>
        <taxon>Cytophagia</taxon>
        <taxon>Cytophagales</taxon>
        <taxon>Flectobacillaceae</taxon>
        <taxon>Flectobacillus</taxon>
    </lineage>
</organism>
<comment type="caution">
    <text evidence="2">The sequence shown here is derived from an EMBL/GenBank/DDBJ whole genome shotgun (WGS) entry which is preliminary data.</text>
</comment>